<evidence type="ECO:0000313" key="2">
    <source>
        <dbReference type="EMBL" id="OAA57165.1"/>
    </source>
</evidence>
<sequence>MVTQPAPVDKGLTVHREATLRQLAEYAARLLDDIETPHADEHAYAALLADNVRRVAARACWIVRSAVNPCEQERILALANPWLHEIRDRLESRARTRTDDADGTARTVVTEWVFDDADLTRLTLQADRIVAEGVAIDDARRAHNPPKAPAILYEDKLEDLRDRLMPERYLGPWIKFAGIRQWLDHCDVEHTAHCQLSARSRDIFAHHPKWLVDVERRCLVPARPGQRYLALSYVWGPNASFQTLTSNVEALQHEGALVPFPPGAADDREELGAKKRHSIAGLDSLARTVSDVIEFVDRLDEPYLWVDALCIVQDDEAHKQEHLAHMGSIYANAYATIVVANGAAHHGLCGIQDITLPMRRTRGSTPYTPSYVRRPGSLAAAVQRHMGTMQRSVWNKRAWTFQEQIFSRRLIILDDSDVTWECHCSVWLEGVKAVEAQCARNTAVVAEGFSFHMNPKFRDYADHVRQYNRRLLSYPEDSMDAFAGILTVLQTTFLGGFLCCLPVMFFDTALLWYNEGVVDERVPRHRRHGDGLAPTWSWAAYSGNVAFPDFSTAKEGVRPLVRWKYCRGDVKRWLPVLSLERQQPEKRFPTAAELQELVQAMTLEDGGPAPAGEPSFPQGTGITHHNILHARPERAVFNVLEFYGDAGVPLVGASGECVGVLTPCKKLGSHAVDAKTVISCELVAVSESFINGMETYNVLWIEKKGNVYVRKGVGRILKSDWVSQKPGRLDLLLV</sequence>
<protein>
    <submittedName>
        <fullName evidence="2">Heterokaryon incompatibility</fullName>
    </submittedName>
</protein>
<evidence type="ECO:0000313" key="3">
    <source>
        <dbReference type="Proteomes" id="UP000076744"/>
    </source>
</evidence>
<organism evidence="2 3">
    <name type="scientific">Cordyceps fumosorosea (strain ARSEF 2679)</name>
    <name type="common">Isaria fumosorosea</name>
    <dbReference type="NCBI Taxonomy" id="1081104"/>
    <lineage>
        <taxon>Eukaryota</taxon>
        <taxon>Fungi</taxon>
        <taxon>Dikarya</taxon>
        <taxon>Ascomycota</taxon>
        <taxon>Pezizomycotina</taxon>
        <taxon>Sordariomycetes</taxon>
        <taxon>Hypocreomycetidae</taxon>
        <taxon>Hypocreales</taxon>
        <taxon>Cordycipitaceae</taxon>
        <taxon>Cordyceps</taxon>
    </lineage>
</organism>
<dbReference type="PANTHER" id="PTHR33112:SF12">
    <property type="entry name" value="HETEROKARYON INCOMPATIBILITY DOMAIN-CONTAINING PROTEIN"/>
    <property type="match status" value="1"/>
</dbReference>
<dbReference type="OrthoDB" id="5135333at2759"/>
<dbReference type="AlphaFoldDB" id="A0A167PZS9"/>
<accession>A0A167PZS9</accession>
<comment type="caution">
    <text evidence="2">The sequence shown here is derived from an EMBL/GenBank/DDBJ whole genome shotgun (WGS) entry which is preliminary data.</text>
</comment>
<name>A0A167PZS9_CORFA</name>
<dbReference type="RefSeq" id="XP_018701967.1">
    <property type="nucleotide sequence ID" value="XM_018850690.1"/>
</dbReference>
<dbReference type="InterPro" id="IPR010730">
    <property type="entry name" value="HET"/>
</dbReference>
<dbReference type="PANTHER" id="PTHR33112">
    <property type="entry name" value="DOMAIN PROTEIN, PUTATIVE-RELATED"/>
    <property type="match status" value="1"/>
</dbReference>
<evidence type="ECO:0000259" key="1">
    <source>
        <dbReference type="Pfam" id="PF06985"/>
    </source>
</evidence>
<reference evidence="2 3" key="1">
    <citation type="journal article" date="2016" name="Genome Biol. Evol.">
        <title>Divergent and convergent evolution of fungal pathogenicity.</title>
        <authorList>
            <person name="Shang Y."/>
            <person name="Xiao G."/>
            <person name="Zheng P."/>
            <person name="Cen K."/>
            <person name="Zhan S."/>
            <person name="Wang C."/>
        </authorList>
    </citation>
    <scope>NUCLEOTIDE SEQUENCE [LARGE SCALE GENOMIC DNA]</scope>
    <source>
        <strain evidence="2 3">ARSEF 2679</strain>
    </source>
</reference>
<dbReference type="GeneID" id="30023378"/>
<dbReference type="EMBL" id="AZHB01000020">
    <property type="protein sequence ID" value="OAA57165.1"/>
    <property type="molecule type" value="Genomic_DNA"/>
</dbReference>
<dbReference type="Pfam" id="PF06985">
    <property type="entry name" value="HET"/>
    <property type="match status" value="1"/>
</dbReference>
<keyword evidence="3" id="KW-1185">Reference proteome</keyword>
<feature type="domain" description="Heterokaryon incompatibility" evidence="1">
    <location>
        <begin position="228"/>
        <end position="403"/>
    </location>
</feature>
<proteinExistence type="predicted"/>
<dbReference type="Proteomes" id="UP000076744">
    <property type="component" value="Unassembled WGS sequence"/>
</dbReference>
<gene>
    <name evidence="2" type="ORF">ISF_07086</name>
</gene>